<dbReference type="InterPro" id="IPR029017">
    <property type="entry name" value="Enolase-like_N"/>
</dbReference>
<comment type="similarity">
    <text evidence="2">Belongs to the mandelate racemase/muconate lactonizing enzyme family.</text>
</comment>
<evidence type="ECO:0000259" key="6">
    <source>
        <dbReference type="SMART" id="SM00922"/>
    </source>
</evidence>
<dbReference type="CDD" id="cd03319">
    <property type="entry name" value="L-Ala-DL-Glu_epimerase"/>
    <property type="match status" value="1"/>
</dbReference>
<dbReference type="SUPFAM" id="SSF51604">
    <property type="entry name" value="Enolase C-terminal domain-like"/>
    <property type="match status" value="1"/>
</dbReference>
<dbReference type="PANTHER" id="PTHR48080">
    <property type="entry name" value="D-GALACTONATE DEHYDRATASE-RELATED"/>
    <property type="match status" value="1"/>
</dbReference>
<dbReference type="SUPFAM" id="SSF54826">
    <property type="entry name" value="Enolase N-terminal domain-like"/>
    <property type="match status" value="1"/>
</dbReference>
<dbReference type="InterPro" id="IPR013342">
    <property type="entry name" value="Mandelate_racemase_C"/>
</dbReference>
<keyword evidence="8" id="KW-1185">Reference proteome</keyword>
<accession>A0ABD5W8U1</accession>
<comment type="cofactor">
    <cofactor evidence="1">
        <name>Mg(2+)</name>
        <dbReference type="ChEBI" id="CHEBI:18420"/>
    </cofactor>
</comment>
<dbReference type="SFLD" id="SFLDG00180">
    <property type="entry name" value="muconate_cycloisomerase"/>
    <property type="match status" value="2"/>
</dbReference>
<dbReference type="SMART" id="SM00922">
    <property type="entry name" value="MR_MLE"/>
    <property type="match status" value="1"/>
</dbReference>
<protein>
    <submittedName>
        <fullName evidence="7">Dipeptide epimerase</fullName>
    </submittedName>
</protein>
<dbReference type="InterPro" id="IPR029065">
    <property type="entry name" value="Enolase_C-like"/>
</dbReference>
<feature type="domain" description="Mandelate racemase/muconate lactonizing enzyme C-terminal" evidence="6">
    <location>
        <begin position="142"/>
        <end position="235"/>
    </location>
</feature>
<evidence type="ECO:0000256" key="1">
    <source>
        <dbReference type="ARBA" id="ARBA00001946"/>
    </source>
</evidence>
<dbReference type="GO" id="GO:0046872">
    <property type="term" value="F:metal ion binding"/>
    <property type="evidence" value="ECO:0007669"/>
    <property type="project" value="UniProtKB-KW"/>
</dbReference>
<dbReference type="EMBL" id="JBHTAH010000005">
    <property type="protein sequence ID" value="MFC7069607.1"/>
    <property type="molecule type" value="Genomic_DNA"/>
</dbReference>
<organism evidence="7 8">
    <name type="scientific">Halobaculum lipolyticum</name>
    <dbReference type="NCBI Taxonomy" id="3032001"/>
    <lineage>
        <taxon>Archaea</taxon>
        <taxon>Methanobacteriati</taxon>
        <taxon>Methanobacteriota</taxon>
        <taxon>Stenosarchaea group</taxon>
        <taxon>Halobacteria</taxon>
        <taxon>Halobacteriales</taxon>
        <taxon>Haloferacaceae</taxon>
        <taxon>Halobaculum</taxon>
    </lineage>
</organism>
<dbReference type="GeneID" id="81125360"/>
<dbReference type="InterPro" id="IPR036849">
    <property type="entry name" value="Enolase-like_C_sf"/>
</dbReference>
<evidence type="ECO:0000313" key="8">
    <source>
        <dbReference type="Proteomes" id="UP001596461"/>
    </source>
</evidence>
<name>A0ABD5W8U1_9EURY</name>
<dbReference type="InterPro" id="IPR034593">
    <property type="entry name" value="DgoD-like"/>
</dbReference>
<evidence type="ECO:0000313" key="7">
    <source>
        <dbReference type="EMBL" id="MFC7069607.1"/>
    </source>
</evidence>
<keyword evidence="3" id="KW-0479">Metal-binding</keyword>
<dbReference type="Proteomes" id="UP001596461">
    <property type="component" value="Unassembled WGS sequence"/>
</dbReference>
<dbReference type="Gene3D" id="3.30.390.10">
    <property type="entry name" value="Enolase-like, N-terminal domain"/>
    <property type="match status" value="1"/>
</dbReference>
<dbReference type="SFLD" id="SFLDS00001">
    <property type="entry name" value="Enolase"/>
    <property type="match status" value="2"/>
</dbReference>
<dbReference type="GO" id="GO:0016853">
    <property type="term" value="F:isomerase activity"/>
    <property type="evidence" value="ECO:0007669"/>
    <property type="project" value="UniProtKB-KW"/>
</dbReference>
<dbReference type="Gene3D" id="3.20.20.120">
    <property type="entry name" value="Enolase-like C-terminal domain"/>
    <property type="match status" value="1"/>
</dbReference>
<evidence type="ECO:0000256" key="3">
    <source>
        <dbReference type="ARBA" id="ARBA00022723"/>
    </source>
</evidence>
<dbReference type="Pfam" id="PF13378">
    <property type="entry name" value="MR_MLE_C"/>
    <property type="match status" value="1"/>
</dbReference>
<dbReference type="InterPro" id="IPR013341">
    <property type="entry name" value="Mandelate_racemase_N_dom"/>
</dbReference>
<evidence type="ECO:0000256" key="5">
    <source>
        <dbReference type="ARBA" id="ARBA00023235"/>
    </source>
</evidence>
<evidence type="ECO:0000256" key="2">
    <source>
        <dbReference type="ARBA" id="ARBA00008031"/>
    </source>
</evidence>
<dbReference type="InterPro" id="IPR034603">
    <property type="entry name" value="Dipeptide_epimerase"/>
</dbReference>
<reference evidence="7 8" key="1">
    <citation type="journal article" date="2019" name="Int. J. Syst. Evol. Microbiol.">
        <title>The Global Catalogue of Microorganisms (GCM) 10K type strain sequencing project: providing services to taxonomists for standard genome sequencing and annotation.</title>
        <authorList>
            <consortium name="The Broad Institute Genomics Platform"/>
            <consortium name="The Broad Institute Genome Sequencing Center for Infectious Disease"/>
            <person name="Wu L."/>
            <person name="Ma J."/>
        </authorList>
    </citation>
    <scope>NUCLEOTIDE SEQUENCE [LARGE SCALE GENOMIC DNA]</scope>
    <source>
        <strain evidence="7 8">DT31</strain>
    </source>
</reference>
<comment type="caution">
    <text evidence="7">The sequence shown here is derived from an EMBL/GenBank/DDBJ whole genome shotgun (WGS) entry which is preliminary data.</text>
</comment>
<keyword evidence="4" id="KW-0460">Magnesium</keyword>
<dbReference type="SFLD" id="SFLDF00010">
    <property type="entry name" value="dipeptide_epimerase"/>
    <property type="match status" value="1"/>
</dbReference>
<keyword evidence="5" id="KW-0413">Isomerase</keyword>
<proteinExistence type="inferred from homology"/>
<dbReference type="AlphaFoldDB" id="A0ABD5W8U1"/>
<dbReference type="Pfam" id="PF02746">
    <property type="entry name" value="MR_MLE_N"/>
    <property type="match status" value="1"/>
</dbReference>
<dbReference type="PANTHER" id="PTHR48080:SF3">
    <property type="entry name" value="ENOLASE SUPERFAMILY MEMBER DDB_G0284701"/>
    <property type="match status" value="1"/>
</dbReference>
<gene>
    <name evidence="7" type="ORF">ACFQL9_08140</name>
</gene>
<dbReference type="RefSeq" id="WP_284030525.1">
    <property type="nucleotide sequence ID" value="NZ_CP126154.1"/>
</dbReference>
<sequence length="355" mass="37672">MTPALTTSFERVSMPLEHEFTISRGSTSAAENVIVRIEDEGGMVGVGAAAPSSHYGETAGTVEAVLPALLAEVEAVGDPHALAEIESRMGHVVSDNPAARCAVSIALHDLAAKRLGVPLYRLWGLDPADTPTSSFTIGIDDTDAMREKTAAAVDAGYSTLKLKLGTDRDREVVETVREEAPDATLRVDANEAWTPRETARKSEWLADLGVEFVEQPLPAEDPAGLKDAYERSVLPIAADESCVTLADIPQIADRCDIANLKLMKCGGLLEAKRMVHTARAHGLEVMLGCMVESNAAIAAGWHLGPLLDYADLDGSLLLADDADPFDGVPMPEGRIELAGVERNGTGAVERGEGER</sequence>
<dbReference type="SFLD" id="SFLDF00009">
    <property type="entry name" value="o-succinylbenzoate_synthase"/>
    <property type="match status" value="1"/>
</dbReference>
<evidence type="ECO:0000256" key="4">
    <source>
        <dbReference type="ARBA" id="ARBA00022842"/>
    </source>
</evidence>